<organism evidence="4 5">
    <name type="scientific">Rhodobium orientis</name>
    <dbReference type="NCBI Taxonomy" id="34017"/>
    <lineage>
        <taxon>Bacteria</taxon>
        <taxon>Pseudomonadati</taxon>
        <taxon>Pseudomonadota</taxon>
        <taxon>Alphaproteobacteria</taxon>
        <taxon>Hyphomicrobiales</taxon>
        <taxon>Rhodobiaceae</taxon>
        <taxon>Rhodobium</taxon>
    </lineage>
</organism>
<dbReference type="GO" id="GO:0006313">
    <property type="term" value="P:DNA transposition"/>
    <property type="evidence" value="ECO:0007669"/>
    <property type="project" value="InterPro"/>
</dbReference>
<accession>A0A327JGC9</accession>
<dbReference type="RefSeq" id="WP_111436220.1">
    <property type="nucleotide sequence ID" value="NZ_JACIGG010000036.1"/>
</dbReference>
<dbReference type="Pfam" id="PF01609">
    <property type="entry name" value="DDE_Tnp_1"/>
    <property type="match status" value="1"/>
</dbReference>
<dbReference type="PANTHER" id="PTHR30007:SF1">
    <property type="entry name" value="BLR1914 PROTEIN"/>
    <property type="match status" value="1"/>
</dbReference>
<evidence type="ECO:0000259" key="3">
    <source>
        <dbReference type="Pfam" id="PF13340"/>
    </source>
</evidence>
<dbReference type="EMBL" id="NPEV01000060">
    <property type="protein sequence ID" value="RAI24981.1"/>
    <property type="molecule type" value="Genomic_DNA"/>
</dbReference>
<dbReference type="InterPro" id="IPR002559">
    <property type="entry name" value="Transposase_11"/>
</dbReference>
<dbReference type="AlphaFoldDB" id="A0A327JGC9"/>
<keyword evidence="5" id="KW-1185">Reference proteome</keyword>
<evidence type="ECO:0000256" key="1">
    <source>
        <dbReference type="SAM" id="MobiDB-lite"/>
    </source>
</evidence>
<sequence length="252" mass="28082">MNQDCFWLTGEQFARIEPHLPTDTRGKPRVDDRRVISGIVHVLKSGGRWVDAPVCYGPRKTLYNRFVRWAEKGIWINLCHTLADAGGPPAHVLIDSSAVKAHRSASGGKGGKKSQAIGRSRGGRTTKIHALTDVECRPLAFLLTGGNVAVCKAGAELLGQLSDCRNLHADKGYDSNAIRRQVEATGAMPNIPPKTNRHWKNCFSPTLYWDRNAIERMFCRLKDFRRIATRYDRHATNFLAAVCIAATVSYWL</sequence>
<dbReference type="NCBIfam" id="NF033580">
    <property type="entry name" value="transpos_IS5_3"/>
    <property type="match status" value="1"/>
</dbReference>
<proteinExistence type="predicted"/>
<feature type="region of interest" description="Disordered" evidence="1">
    <location>
        <begin position="103"/>
        <end position="122"/>
    </location>
</feature>
<reference evidence="4 5" key="1">
    <citation type="submission" date="2017-07" db="EMBL/GenBank/DDBJ databases">
        <title>Draft Genome Sequences of Select Purple Nonsulfur Bacteria.</title>
        <authorList>
            <person name="Lasarre B."/>
            <person name="Mckinlay J.B."/>
        </authorList>
    </citation>
    <scope>NUCLEOTIDE SEQUENCE [LARGE SCALE GENOMIC DNA]</scope>
    <source>
        <strain evidence="4 5">DSM 11290</strain>
    </source>
</reference>
<dbReference type="GO" id="GO:0003677">
    <property type="term" value="F:DNA binding"/>
    <property type="evidence" value="ECO:0007669"/>
    <property type="project" value="InterPro"/>
</dbReference>
<comment type="caution">
    <text evidence="4">The sequence shown here is derived from an EMBL/GenBank/DDBJ whole genome shotgun (WGS) entry which is preliminary data.</text>
</comment>
<name>A0A327JGC9_9HYPH</name>
<evidence type="ECO:0000313" key="4">
    <source>
        <dbReference type="EMBL" id="RAI24981.1"/>
    </source>
</evidence>
<gene>
    <name evidence="4" type="ORF">CH339_20335</name>
</gene>
<dbReference type="InterPro" id="IPR025161">
    <property type="entry name" value="IS402-like_dom"/>
</dbReference>
<dbReference type="Proteomes" id="UP000249299">
    <property type="component" value="Unassembled WGS sequence"/>
</dbReference>
<feature type="domain" description="Transposase IS4-like" evidence="2">
    <location>
        <begin position="88"/>
        <end position="245"/>
    </location>
</feature>
<dbReference type="PANTHER" id="PTHR30007">
    <property type="entry name" value="PHP DOMAIN PROTEIN"/>
    <property type="match status" value="1"/>
</dbReference>
<protein>
    <submittedName>
        <fullName evidence="4">IS5/IS1182 family transposase</fullName>
    </submittedName>
</protein>
<dbReference type="OrthoDB" id="9798237at2"/>
<dbReference type="GO" id="GO:0004803">
    <property type="term" value="F:transposase activity"/>
    <property type="evidence" value="ECO:0007669"/>
    <property type="project" value="InterPro"/>
</dbReference>
<evidence type="ECO:0000259" key="2">
    <source>
        <dbReference type="Pfam" id="PF01609"/>
    </source>
</evidence>
<feature type="domain" description="Insertion element IS402-like" evidence="3">
    <location>
        <begin position="8"/>
        <end position="78"/>
    </location>
</feature>
<dbReference type="Pfam" id="PF13340">
    <property type="entry name" value="DUF4096"/>
    <property type="match status" value="1"/>
</dbReference>
<evidence type="ECO:0000313" key="5">
    <source>
        <dbReference type="Proteomes" id="UP000249299"/>
    </source>
</evidence>